<dbReference type="PRINTS" id="PR00834">
    <property type="entry name" value="PROTEASES2C"/>
</dbReference>
<name>A0A4Q1KIA9_9SPHN</name>
<dbReference type="Proteomes" id="UP000290958">
    <property type="component" value="Unassembled WGS sequence"/>
</dbReference>
<evidence type="ECO:0000313" key="9">
    <source>
        <dbReference type="Proteomes" id="UP000290958"/>
    </source>
</evidence>
<dbReference type="SUPFAM" id="SSF49879">
    <property type="entry name" value="SMAD/FHA domain"/>
    <property type="match status" value="1"/>
</dbReference>
<dbReference type="RefSeq" id="WP_129403721.1">
    <property type="nucleotide sequence ID" value="NZ_SBKP01000004.1"/>
</dbReference>
<dbReference type="CDD" id="cd00060">
    <property type="entry name" value="FHA"/>
    <property type="match status" value="1"/>
</dbReference>
<dbReference type="PROSITE" id="PS50006">
    <property type="entry name" value="FHA_DOMAIN"/>
    <property type="match status" value="1"/>
</dbReference>
<evidence type="ECO:0000256" key="2">
    <source>
        <dbReference type="ARBA" id="ARBA00022670"/>
    </source>
</evidence>
<keyword evidence="5" id="KW-0472">Membrane</keyword>
<evidence type="ECO:0000256" key="4">
    <source>
        <dbReference type="SAM" id="MobiDB-lite"/>
    </source>
</evidence>
<dbReference type="InterPro" id="IPR043504">
    <property type="entry name" value="Peptidase_S1_PA_chymotrypsin"/>
</dbReference>
<keyword evidence="5" id="KW-0812">Transmembrane</keyword>
<dbReference type="InterPro" id="IPR001940">
    <property type="entry name" value="Peptidase_S1C"/>
</dbReference>
<evidence type="ECO:0000256" key="3">
    <source>
        <dbReference type="ARBA" id="ARBA00022801"/>
    </source>
</evidence>
<dbReference type="InterPro" id="IPR051201">
    <property type="entry name" value="Chloro_Bact_Ser_Proteases"/>
</dbReference>
<dbReference type="PANTHER" id="PTHR43343">
    <property type="entry name" value="PEPTIDASE S12"/>
    <property type="match status" value="1"/>
</dbReference>
<evidence type="ECO:0000256" key="6">
    <source>
        <dbReference type="SAM" id="SignalP"/>
    </source>
</evidence>
<organism evidence="8 9">
    <name type="scientific">Sphingobium fluviale</name>
    <dbReference type="NCBI Taxonomy" id="2506423"/>
    <lineage>
        <taxon>Bacteria</taxon>
        <taxon>Pseudomonadati</taxon>
        <taxon>Pseudomonadota</taxon>
        <taxon>Alphaproteobacteria</taxon>
        <taxon>Sphingomonadales</taxon>
        <taxon>Sphingomonadaceae</taxon>
        <taxon>Sphingobium</taxon>
    </lineage>
</organism>
<dbReference type="EMBL" id="SBKP01000004">
    <property type="protein sequence ID" value="RXR29531.1"/>
    <property type="molecule type" value="Genomic_DNA"/>
</dbReference>
<comment type="caution">
    <text evidence="8">The sequence shown here is derived from an EMBL/GenBank/DDBJ whole genome shotgun (WGS) entry which is preliminary data.</text>
</comment>
<keyword evidence="3" id="KW-0378">Hydrolase</keyword>
<accession>A0A4Q1KIA9</accession>
<feature type="region of interest" description="Disordered" evidence="4">
    <location>
        <begin position="246"/>
        <end position="344"/>
    </location>
</feature>
<dbReference type="Gene3D" id="2.40.10.10">
    <property type="entry name" value="Trypsin-like serine proteases"/>
    <property type="match status" value="2"/>
</dbReference>
<sequence>MLRRFLTKCAPLLALLSFFSSNAAEAGSFDYRRVSGSVVYVAILNASGKLAGHGSGFIVAPGIVVTNHHVSSAGQGLAVVPNGDDGSHAVKATVLHSSPVHDLAVLSAPGLGGRALPIASGSPALGVPVWAMGFPGLADVVNVEETVSASLTYGTVSRVFSGRAGSGDAKNPTWLIQHSAQIAPGNSGGPLFDQCHRVVGINTQGASKDGSTFLFSVASRELVAILKQAGVAAKYSGAACGDTPAVGTAGAPDQSPPPAKGGDNATDALPETAPAQKPDAEESARIQAEARDQGREAAKQARQRAAAARAAQRAAEAASNEVEAKRQARIAEDAERTAEELEDYTEKLDKQLEESVDPLERYTPIALGSAGVLGFGGLIWWLSRRRKSVLAKRASQAALLSKREKDLSAQQDRDVVLDSAEGAVKLPGIDLERGVIVGRSIEMADVVIPKEEVSREHARFTRQTGRLFICDMGSANGLFLNGRRLTPNHEEEVRNGDRVSFGPNIVFTCKFR</sequence>
<feature type="compositionally biased region" description="Basic and acidic residues" evidence="4">
    <location>
        <begin position="278"/>
        <end position="299"/>
    </location>
</feature>
<dbReference type="GO" id="GO:0006508">
    <property type="term" value="P:proteolysis"/>
    <property type="evidence" value="ECO:0007669"/>
    <property type="project" value="UniProtKB-KW"/>
</dbReference>
<proteinExistence type="inferred from homology"/>
<dbReference type="AlphaFoldDB" id="A0A4Q1KIA9"/>
<dbReference type="GO" id="GO:0004252">
    <property type="term" value="F:serine-type endopeptidase activity"/>
    <property type="evidence" value="ECO:0007669"/>
    <property type="project" value="InterPro"/>
</dbReference>
<dbReference type="Pfam" id="PF00498">
    <property type="entry name" value="FHA"/>
    <property type="match status" value="1"/>
</dbReference>
<feature type="domain" description="FHA" evidence="7">
    <location>
        <begin position="435"/>
        <end position="485"/>
    </location>
</feature>
<keyword evidence="2" id="KW-0645">Protease</keyword>
<keyword evidence="5" id="KW-1133">Transmembrane helix</keyword>
<gene>
    <name evidence="8" type="ORF">EQG66_06165</name>
</gene>
<dbReference type="Pfam" id="PF13365">
    <property type="entry name" value="Trypsin_2"/>
    <property type="match status" value="1"/>
</dbReference>
<dbReference type="InterPro" id="IPR000253">
    <property type="entry name" value="FHA_dom"/>
</dbReference>
<protein>
    <submittedName>
        <fullName evidence="8">FHA domain-containing protein</fullName>
    </submittedName>
</protein>
<keyword evidence="6" id="KW-0732">Signal</keyword>
<dbReference type="Gene3D" id="2.60.200.20">
    <property type="match status" value="1"/>
</dbReference>
<evidence type="ECO:0000259" key="7">
    <source>
        <dbReference type="PROSITE" id="PS50006"/>
    </source>
</evidence>
<dbReference type="InterPro" id="IPR008984">
    <property type="entry name" value="SMAD_FHA_dom_sf"/>
</dbReference>
<comment type="similarity">
    <text evidence="1">Belongs to the peptidase S1C family.</text>
</comment>
<dbReference type="InterPro" id="IPR009003">
    <property type="entry name" value="Peptidase_S1_PA"/>
</dbReference>
<evidence type="ECO:0000256" key="5">
    <source>
        <dbReference type="SAM" id="Phobius"/>
    </source>
</evidence>
<feature type="transmembrane region" description="Helical" evidence="5">
    <location>
        <begin position="362"/>
        <end position="383"/>
    </location>
</feature>
<feature type="chain" id="PRO_5020280957" evidence="6">
    <location>
        <begin position="24"/>
        <end position="512"/>
    </location>
</feature>
<evidence type="ECO:0000256" key="1">
    <source>
        <dbReference type="ARBA" id="ARBA00010541"/>
    </source>
</evidence>
<evidence type="ECO:0000313" key="8">
    <source>
        <dbReference type="EMBL" id="RXR29531.1"/>
    </source>
</evidence>
<dbReference type="PANTHER" id="PTHR43343:SF3">
    <property type="entry name" value="PROTEASE DO-LIKE 8, CHLOROPLASTIC"/>
    <property type="match status" value="1"/>
</dbReference>
<feature type="signal peptide" evidence="6">
    <location>
        <begin position="1"/>
        <end position="23"/>
    </location>
</feature>
<reference evidence="9" key="1">
    <citation type="submission" date="2019-01" db="EMBL/GenBank/DDBJ databases">
        <title>Cytophagaceae bacterium strain CAR-16.</title>
        <authorList>
            <person name="Chen W.-M."/>
        </authorList>
    </citation>
    <scope>NUCLEOTIDE SEQUENCE [LARGE SCALE GENOMIC DNA]</scope>
    <source>
        <strain evidence="9">CHR27</strain>
    </source>
</reference>
<dbReference type="SMART" id="SM00240">
    <property type="entry name" value="FHA"/>
    <property type="match status" value="1"/>
</dbReference>
<feature type="compositionally biased region" description="Basic and acidic residues" evidence="4">
    <location>
        <begin position="322"/>
        <end position="344"/>
    </location>
</feature>
<dbReference type="SUPFAM" id="SSF50494">
    <property type="entry name" value="Trypsin-like serine proteases"/>
    <property type="match status" value="1"/>
</dbReference>
<feature type="compositionally biased region" description="Low complexity" evidence="4">
    <location>
        <begin position="303"/>
        <end position="318"/>
    </location>
</feature>
<dbReference type="OrthoDB" id="9766361at2"/>
<keyword evidence="9" id="KW-1185">Reference proteome</keyword>